<dbReference type="EMBL" id="CP080429">
    <property type="protein sequence ID" value="QYJ68813.1"/>
    <property type="molecule type" value="Genomic_DNA"/>
</dbReference>
<proteinExistence type="predicted"/>
<evidence type="ECO:0000313" key="3">
    <source>
        <dbReference type="Proteomes" id="UP000825381"/>
    </source>
</evidence>
<feature type="region of interest" description="Disordered" evidence="1">
    <location>
        <begin position="1"/>
        <end position="27"/>
    </location>
</feature>
<accession>A0ABX8V9K5</accession>
<gene>
    <name evidence="2" type="ORF">K1I41_02725</name>
</gene>
<keyword evidence="3" id="KW-1185">Reference proteome</keyword>
<dbReference type="RefSeq" id="WP_220641152.1">
    <property type="nucleotide sequence ID" value="NZ_CP080429.1"/>
</dbReference>
<reference evidence="2 3" key="1">
    <citation type="submission" date="2021-07" db="EMBL/GenBank/DDBJ databases">
        <title>Flavobacterium WSW3-B6 sp.nov, isolated from seaweed.</title>
        <authorList>
            <person name="Muhammad N."/>
            <person name="Ho H."/>
            <person name="Lee Y.-J."/>
            <person name="Nguyen T."/>
            <person name="Ho J."/>
            <person name="Kim S.-G."/>
        </authorList>
    </citation>
    <scope>NUCLEOTIDE SEQUENCE [LARGE SCALE GENOMIC DNA]</scope>
    <source>
        <strain evidence="2 3">WSW3-B6</strain>
    </source>
</reference>
<feature type="compositionally biased region" description="Polar residues" evidence="1">
    <location>
        <begin position="13"/>
        <end position="27"/>
    </location>
</feature>
<evidence type="ECO:0000256" key="1">
    <source>
        <dbReference type="SAM" id="MobiDB-lite"/>
    </source>
</evidence>
<dbReference type="Proteomes" id="UP000825381">
    <property type="component" value="Chromosome"/>
</dbReference>
<organism evidence="2 3">
    <name type="scientific">Flavobacterium litorale</name>
    <dbReference type="NCBI Taxonomy" id="2856519"/>
    <lineage>
        <taxon>Bacteria</taxon>
        <taxon>Pseudomonadati</taxon>
        <taxon>Bacteroidota</taxon>
        <taxon>Flavobacteriia</taxon>
        <taxon>Flavobacteriales</taxon>
        <taxon>Flavobacteriaceae</taxon>
        <taxon>Flavobacterium</taxon>
    </lineage>
</organism>
<sequence length="142" mass="15735">MKDAHFTDPLKSTFHNNGTTNEAVNGKSTEVNATDQCYATIVSDTEVLTRFKVILRSGVLQSIPYSTLPIITLIDNQLLIIKAHELTIKVTGRNLTVLEKNLSSERLIYLKESASGKDDGTSHVFIAHIEMSGKALNYEKEL</sequence>
<name>A0ABX8V9K5_9FLAO</name>
<protein>
    <submittedName>
        <fullName evidence="2">Uncharacterized protein</fullName>
    </submittedName>
</protein>
<evidence type="ECO:0000313" key="2">
    <source>
        <dbReference type="EMBL" id="QYJ68813.1"/>
    </source>
</evidence>